<evidence type="ECO:0000313" key="1">
    <source>
        <dbReference type="EMBL" id="MFC7000057.1"/>
    </source>
</evidence>
<gene>
    <name evidence="1" type="ORF">ACFQHR_20650</name>
</gene>
<dbReference type="Proteomes" id="UP001596405">
    <property type="component" value="Unassembled WGS sequence"/>
</dbReference>
<evidence type="ECO:0000313" key="2">
    <source>
        <dbReference type="Proteomes" id="UP001596405"/>
    </source>
</evidence>
<reference evidence="2" key="1">
    <citation type="journal article" date="2019" name="Int. J. Syst. Evol. Microbiol.">
        <title>The Global Catalogue of Microorganisms (GCM) 10K type strain sequencing project: providing services to taxonomists for standard genome sequencing and annotation.</title>
        <authorList>
            <consortium name="The Broad Institute Genomics Platform"/>
            <consortium name="The Broad Institute Genome Sequencing Center for Infectious Disease"/>
            <person name="Wu L."/>
            <person name="Ma J."/>
        </authorList>
    </citation>
    <scope>NUCLEOTIDE SEQUENCE [LARGE SCALE GENOMIC DNA]</scope>
    <source>
        <strain evidence="2">CGMCC 4.7393</strain>
    </source>
</reference>
<sequence>MAYTQAVKESGYSCVLNDTSNVVGGWDHSLDWVVNEWSPRAAESGVQYFALITTPESFAEATASDFFSSIRAFEVRVFQNMVDAKAWLLQQQASN</sequence>
<keyword evidence="2" id="KW-1185">Reference proteome</keyword>
<protein>
    <recommendedName>
        <fullName evidence="3">STAS/SEC14 domain-containing protein</fullName>
    </recommendedName>
</protein>
<dbReference type="RefSeq" id="WP_239693443.1">
    <property type="nucleotide sequence ID" value="NZ_JBHSYQ010000016.1"/>
</dbReference>
<name>A0ABW2DQC7_9BACT</name>
<proteinExistence type="predicted"/>
<comment type="caution">
    <text evidence="1">The sequence shown here is derived from an EMBL/GenBank/DDBJ whole genome shotgun (WGS) entry which is preliminary data.</text>
</comment>
<dbReference type="EMBL" id="JBHSYQ010000016">
    <property type="protein sequence ID" value="MFC7000057.1"/>
    <property type="molecule type" value="Genomic_DNA"/>
</dbReference>
<accession>A0ABW2DQC7</accession>
<evidence type="ECO:0008006" key="3">
    <source>
        <dbReference type="Google" id="ProtNLM"/>
    </source>
</evidence>
<organism evidence="1 2">
    <name type="scientific">Rufibacter roseus</name>
    <dbReference type="NCBI Taxonomy" id="1567108"/>
    <lineage>
        <taxon>Bacteria</taxon>
        <taxon>Pseudomonadati</taxon>
        <taxon>Bacteroidota</taxon>
        <taxon>Cytophagia</taxon>
        <taxon>Cytophagales</taxon>
        <taxon>Hymenobacteraceae</taxon>
        <taxon>Rufibacter</taxon>
    </lineage>
</organism>